<dbReference type="GO" id="GO:0005829">
    <property type="term" value="C:cytosol"/>
    <property type="evidence" value="ECO:0007669"/>
    <property type="project" value="UniProtKB-SubCell"/>
</dbReference>
<dbReference type="GO" id="GO:0005634">
    <property type="term" value="C:nucleus"/>
    <property type="evidence" value="ECO:0007669"/>
    <property type="project" value="UniProtKB-SubCell"/>
</dbReference>
<evidence type="ECO:0000259" key="7">
    <source>
        <dbReference type="Pfam" id="PF01627"/>
    </source>
</evidence>
<dbReference type="InterPro" id="IPR008207">
    <property type="entry name" value="Sig_transdc_His_kin_Hpt_dom"/>
</dbReference>
<evidence type="ECO:0000313" key="9">
    <source>
        <dbReference type="Proteomes" id="UP000030645"/>
    </source>
</evidence>
<evidence type="ECO:0000256" key="3">
    <source>
        <dbReference type="ARBA" id="ARBA00022490"/>
    </source>
</evidence>
<keyword evidence="3" id="KW-0963">Cytoplasm</keyword>
<dbReference type="GO" id="GO:0009736">
    <property type="term" value="P:cytokinin-activated signaling pathway"/>
    <property type="evidence" value="ECO:0007669"/>
    <property type="project" value="UniProtKB-KW"/>
</dbReference>
<dbReference type="InterPro" id="IPR036641">
    <property type="entry name" value="HPT_dom_sf"/>
</dbReference>
<dbReference type="PANTHER" id="PTHR31250:SF10">
    <property type="entry name" value="IQ DOMAIN-CONTAINING PROTEIN IQM3"/>
    <property type="match status" value="1"/>
</dbReference>
<dbReference type="AlphaFoldDB" id="W9QNT1"/>
<evidence type="ECO:0000313" key="8">
    <source>
        <dbReference type="EMBL" id="EXB36939.1"/>
    </source>
</evidence>
<comment type="subcellular location">
    <subcellularLocation>
        <location evidence="2">Cytoplasm</location>
        <location evidence="2">Cytosol</location>
    </subcellularLocation>
    <subcellularLocation>
        <location evidence="1">Nucleus</location>
    </subcellularLocation>
</comment>
<feature type="region of interest" description="Disordered" evidence="6">
    <location>
        <begin position="529"/>
        <end position="548"/>
    </location>
</feature>
<keyword evidence="9" id="KW-1185">Reference proteome</keyword>
<dbReference type="SUPFAM" id="SSF47226">
    <property type="entry name" value="Histidine-containing phosphotransfer domain, HPT domain"/>
    <property type="match status" value="1"/>
</dbReference>
<keyword evidence="4" id="KW-0932">Cytokinin signaling pathway</keyword>
<evidence type="ECO:0000256" key="5">
    <source>
        <dbReference type="ARBA" id="ARBA00023242"/>
    </source>
</evidence>
<evidence type="ECO:0000256" key="1">
    <source>
        <dbReference type="ARBA" id="ARBA00004123"/>
    </source>
</evidence>
<dbReference type="InterPro" id="IPR044159">
    <property type="entry name" value="IQM"/>
</dbReference>
<feature type="domain" description="HPt" evidence="7">
    <location>
        <begin position="47"/>
        <end position="131"/>
    </location>
</feature>
<name>W9QNT1_9ROSA</name>
<reference evidence="9" key="1">
    <citation type="submission" date="2013-01" db="EMBL/GenBank/DDBJ databases">
        <title>Draft Genome Sequence of a Mulberry Tree, Morus notabilis C.K. Schneid.</title>
        <authorList>
            <person name="He N."/>
            <person name="Zhao S."/>
        </authorList>
    </citation>
    <scope>NUCLEOTIDE SEQUENCE</scope>
</reference>
<evidence type="ECO:0000256" key="4">
    <source>
        <dbReference type="ARBA" id="ARBA00022864"/>
    </source>
</evidence>
<evidence type="ECO:0000256" key="6">
    <source>
        <dbReference type="SAM" id="MobiDB-lite"/>
    </source>
</evidence>
<dbReference type="STRING" id="981085.W9QNT1"/>
<dbReference type="Pfam" id="PF01627">
    <property type="entry name" value="Hpt"/>
    <property type="match status" value="1"/>
</dbReference>
<dbReference type="eggNOG" id="ENOG502QRIN">
    <property type="taxonomic scope" value="Eukaryota"/>
</dbReference>
<evidence type="ECO:0000256" key="2">
    <source>
        <dbReference type="ARBA" id="ARBA00004514"/>
    </source>
</evidence>
<dbReference type="Gene3D" id="1.20.120.160">
    <property type="entry name" value="HPT domain"/>
    <property type="match status" value="1"/>
</dbReference>
<sequence>MALMESQSLKQRLSEVIRSLEQEGYLDFHFRMAQSVKKFNGSFAFLELISTFRADCQSTLRVLRQELDQPIISFQDMELLCIKIKGSTSSIGVPRMTLACSDLRQAICNNSKEECIVALNRIKHEFQAMQDKLDLICQIHVDCHGAESTAVMDDSRSRCDGNVSTAAVKLQKVYRSYRTRRRLADSAVVAEELWYIGKGLCENSKAQKLAFQHWIEAIDPRHRYGHNLHFYYDEWCRRDAGQPFFYWLDVGDGKEVDLTDCPRSRLREECIRYLGPQERESYEYIIAEGRMMHKLTGNLLDTKNGTQSKKWIFVMSTSKNLYVGEKKKGSFHHSSFLAGGTTLAAGRLMAECGKLKSVSAYSGHYRPTDKSLSSFLTFLKENEVNLDEVQVMSPMEDNEHYDISMSCRQGRTFQQIKALISPSLHVPGETENDQHSESCGSSQVSRIGSYQRTLSSNLQSPQTRVPKKEILQRIKSKKEASSYQLGEQLSLKWSTGAGPRIGCVADYPTDLRAQALGFVDLSPTLHLAASASEPSSGSKSSLKPCRIM</sequence>
<dbReference type="PANTHER" id="PTHR31250">
    <property type="entry name" value="IQ DOMAIN-CONTAINING PROTEIN IQM3"/>
    <property type="match status" value="1"/>
</dbReference>
<organism evidence="8 9">
    <name type="scientific">Morus notabilis</name>
    <dbReference type="NCBI Taxonomy" id="981085"/>
    <lineage>
        <taxon>Eukaryota</taxon>
        <taxon>Viridiplantae</taxon>
        <taxon>Streptophyta</taxon>
        <taxon>Embryophyta</taxon>
        <taxon>Tracheophyta</taxon>
        <taxon>Spermatophyta</taxon>
        <taxon>Magnoliopsida</taxon>
        <taxon>eudicotyledons</taxon>
        <taxon>Gunneridae</taxon>
        <taxon>Pentapetalae</taxon>
        <taxon>rosids</taxon>
        <taxon>fabids</taxon>
        <taxon>Rosales</taxon>
        <taxon>Moraceae</taxon>
        <taxon>Moreae</taxon>
        <taxon>Morus</taxon>
    </lineage>
</organism>
<feature type="compositionally biased region" description="Low complexity" evidence="6">
    <location>
        <begin position="529"/>
        <end position="541"/>
    </location>
</feature>
<protein>
    <submittedName>
        <fullName evidence="8">Histidine-containing phosphotransfer protein 1</fullName>
    </submittedName>
</protein>
<keyword evidence="5" id="KW-0539">Nucleus</keyword>
<dbReference type="GO" id="GO:0000160">
    <property type="term" value="P:phosphorelay signal transduction system"/>
    <property type="evidence" value="ECO:0007669"/>
    <property type="project" value="InterPro"/>
</dbReference>
<gene>
    <name evidence="8" type="ORF">L484_018313</name>
</gene>
<accession>W9QNT1</accession>
<dbReference type="Proteomes" id="UP000030645">
    <property type="component" value="Unassembled WGS sequence"/>
</dbReference>
<proteinExistence type="predicted"/>
<dbReference type="EMBL" id="KE343602">
    <property type="protein sequence ID" value="EXB36939.1"/>
    <property type="molecule type" value="Genomic_DNA"/>
</dbReference>
<dbReference type="PROSITE" id="PS50096">
    <property type="entry name" value="IQ"/>
    <property type="match status" value="1"/>
</dbReference>